<dbReference type="RefSeq" id="WP_167375815.1">
    <property type="nucleotide sequence ID" value="NZ_FMVM01000017.1"/>
</dbReference>
<accession>A0A1G5KVC9</accession>
<gene>
    <name evidence="5" type="primary">recX</name>
    <name evidence="10" type="ORF">SAMN05720606_1177</name>
</gene>
<dbReference type="Gene3D" id="1.10.10.10">
    <property type="entry name" value="Winged helix-like DNA-binding domain superfamily/Winged helix DNA-binding domain"/>
    <property type="match status" value="3"/>
</dbReference>
<dbReference type="InterPro" id="IPR053926">
    <property type="entry name" value="RecX_HTH_1st"/>
</dbReference>
<dbReference type="AlphaFoldDB" id="A0A1G5KVC9"/>
<feature type="region of interest" description="Disordered" evidence="6">
    <location>
        <begin position="1"/>
        <end position="21"/>
    </location>
</feature>
<feature type="domain" description="RecX second three-helical" evidence="7">
    <location>
        <begin position="142"/>
        <end position="183"/>
    </location>
</feature>
<dbReference type="InterPro" id="IPR053924">
    <property type="entry name" value="RecX_HTH_2nd"/>
</dbReference>
<comment type="function">
    <text evidence="5">Modulates RecA activity.</text>
</comment>
<dbReference type="InterPro" id="IPR003783">
    <property type="entry name" value="Regulatory_RecX"/>
</dbReference>
<evidence type="ECO:0000256" key="6">
    <source>
        <dbReference type="SAM" id="MobiDB-lite"/>
    </source>
</evidence>
<evidence type="ECO:0000256" key="3">
    <source>
        <dbReference type="ARBA" id="ARBA00018111"/>
    </source>
</evidence>
<dbReference type="InterPro" id="IPR053925">
    <property type="entry name" value="RecX_HTH_3rd"/>
</dbReference>
<evidence type="ECO:0000256" key="4">
    <source>
        <dbReference type="ARBA" id="ARBA00022490"/>
    </source>
</evidence>
<feature type="domain" description="RecX third three-helical" evidence="8">
    <location>
        <begin position="189"/>
        <end position="235"/>
    </location>
</feature>
<dbReference type="Pfam" id="PF21982">
    <property type="entry name" value="RecX_HTH1"/>
    <property type="match status" value="1"/>
</dbReference>
<name>A0A1G5KVC9_9BACL</name>
<feature type="domain" description="RecX first three-helical" evidence="9">
    <location>
        <begin position="97"/>
        <end position="135"/>
    </location>
</feature>
<protein>
    <recommendedName>
        <fullName evidence="3 5">Regulatory protein RecX</fullName>
    </recommendedName>
</protein>
<feature type="compositionally biased region" description="Acidic residues" evidence="6">
    <location>
        <begin position="12"/>
        <end position="21"/>
    </location>
</feature>
<evidence type="ECO:0000259" key="9">
    <source>
        <dbReference type="Pfam" id="PF21982"/>
    </source>
</evidence>
<dbReference type="HAMAP" id="MF_01114">
    <property type="entry name" value="RecX"/>
    <property type="match status" value="1"/>
</dbReference>
<dbReference type="GO" id="GO:0005737">
    <property type="term" value="C:cytoplasm"/>
    <property type="evidence" value="ECO:0007669"/>
    <property type="project" value="UniProtKB-SubCell"/>
</dbReference>
<dbReference type="InterPro" id="IPR036388">
    <property type="entry name" value="WH-like_DNA-bd_sf"/>
</dbReference>
<keyword evidence="4 5" id="KW-0963">Cytoplasm</keyword>
<reference evidence="11" key="1">
    <citation type="submission" date="2016-10" db="EMBL/GenBank/DDBJ databases">
        <authorList>
            <person name="Varghese N."/>
            <person name="Submissions S."/>
        </authorList>
    </citation>
    <scope>NUCLEOTIDE SEQUENCE [LARGE SCALE GENOMIC DNA]</scope>
    <source>
        <strain evidence="11">BL9</strain>
    </source>
</reference>
<dbReference type="STRING" id="582692.SAMN05720606_1177"/>
<evidence type="ECO:0000259" key="7">
    <source>
        <dbReference type="Pfam" id="PF02631"/>
    </source>
</evidence>
<dbReference type="Pfam" id="PF21981">
    <property type="entry name" value="RecX_HTH3"/>
    <property type="match status" value="1"/>
</dbReference>
<comment type="subcellular location">
    <subcellularLocation>
        <location evidence="1 5">Cytoplasm</location>
    </subcellularLocation>
</comment>
<evidence type="ECO:0000256" key="5">
    <source>
        <dbReference type="HAMAP-Rule" id="MF_01114"/>
    </source>
</evidence>
<evidence type="ECO:0000259" key="8">
    <source>
        <dbReference type="Pfam" id="PF21981"/>
    </source>
</evidence>
<sequence>MKRRQYQQEYDAHDDDEELQEEAELNAVSQFPDDEELIITRVERTKSREARYRISFGHYSLTVLEDVMIKYRMTRGNIFMKKDLEEIIIADERQRTYVQSLRFLEFKQRTRHELRQKLKQKEFAAPIIEEVLDRLEQEKLVDDDLFAKEWTRQRMEGQRKGKLWIRQELRQKGITNELIAEVLDDVSADAEFDTALTAGRKKWKQVRGDVQEKKRKTFPYLMRRGFSMDLVRRVMNRLMEEDGAEDAKEDEALLWD</sequence>
<dbReference type="GO" id="GO:0006282">
    <property type="term" value="P:regulation of DNA repair"/>
    <property type="evidence" value="ECO:0007669"/>
    <property type="project" value="UniProtKB-UniRule"/>
</dbReference>
<evidence type="ECO:0000313" key="11">
    <source>
        <dbReference type="Proteomes" id="UP000198538"/>
    </source>
</evidence>
<evidence type="ECO:0000256" key="1">
    <source>
        <dbReference type="ARBA" id="ARBA00004496"/>
    </source>
</evidence>
<dbReference type="Proteomes" id="UP000198538">
    <property type="component" value="Unassembled WGS sequence"/>
</dbReference>
<proteinExistence type="inferred from homology"/>
<dbReference type="Pfam" id="PF02631">
    <property type="entry name" value="RecX_HTH2"/>
    <property type="match status" value="1"/>
</dbReference>
<dbReference type="EMBL" id="FMVM01000017">
    <property type="protein sequence ID" value="SCZ03889.1"/>
    <property type="molecule type" value="Genomic_DNA"/>
</dbReference>
<comment type="similarity">
    <text evidence="2 5">Belongs to the RecX family.</text>
</comment>
<keyword evidence="11" id="KW-1185">Reference proteome</keyword>
<evidence type="ECO:0000256" key="2">
    <source>
        <dbReference type="ARBA" id="ARBA00009695"/>
    </source>
</evidence>
<organism evidence="10 11">
    <name type="scientific">Paenibacillus polysaccharolyticus</name>
    <dbReference type="NCBI Taxonomy" id="582692"/>
    <lineage>
        <taxon>Bacteria</taxon>
        <taxon>Bacillati</taxon>
        <taxon>Bacillota</taxon>
        <taxon>Bacilli</taxon>
        <taxon>Bacillales</taxon>
        <taxon>Paenibacillaceae</taxon>
        <taxon>Paenibacillus</taxon>
    </lineage>
</organism>
<dbReference type="PANTHER" id="PTHR33602">
    <property type="entry name" value="REGULATORY PROTEIN RECX FAMILY PROTEIN"/>
    <property type="match status" value="1"/>
</dbReference>
<dbReference type="PANTHER" id="PTHR33602:SF1">
    <property type="entry name" value="REGULATORY PROTEIN RECX FAMILY PROTEIN"/>
    <property type="match status" value="1"/>
</dbReference>
<evidence type="ECO:0000313" key="10">
    <source>
        <dbReference type="EMBL" id="SCZ03889.1"/>
    </source>
</evidence>